<sequence>MKKKGAFTLLEILLVVAAIAILGGIVIFAINPTRQLAATRNAQRAMDVNAIYKAAYQYIIDHSVLPAEVSSTPIEICRSGASNCVGLADLSVLTNSGLYLPSIPTDPNSPTPNGSGYMICRADSGRPVVYSPLAELDREITSGEACPNPAQLRDNHRLADIRIIEDAMSNMYTANGFYFSNSFSSISFFISSLVGGSSRGGTNCSTVTSEPTSHVGSVYGSNIPCPTQSNWCLKVPTDPNNAAESSGVAYDSGTVYLRNIPLNNYLPVGTWTTGWSPYKIFVFNNFDGSGRDYFRIRYRLESSAIHEQQSDHFINGAPANCHYDGEAITTNLIVCD</sequence>
<keyword evidence="1" id="KW-0812">Transmembrane</keyword>
<dbReference type="Gene3D" id="3.30.700.10">
    <property type="entry name" value="Glycoprotein, Type 4 Pilin"/>
    <property type="match status" value="1"/>
</dbReference>
<dbReference type="Proteomes" id="UP000228900">
    <property type="component" value="Unassembled WGS sequence"/>
</dbReference>
<proteinExistence type="predicted"/>
<organism evidence="2 3">
    <name type="scientific">Candidatus Falkowbacteria bacterium CG10_big_fil_rev_8_21_14_0_10_39_9</name>
    <dbReference type="NCBI Taxonomy" id="1974566"/>
    <lineage>
        <taxon>Bacteria</taxon>
        <taxon>Candidatus Falkowiibacteriota</taxon>
    </lineage>
</organism>
<accession>A0A2M6WP12</accession>
<dbReference type="SUPFAM" id="SSF54523">
    <property type="entry name" value="Pili subunits"/>
    <property type="match status" value="1"/>
</dbReference>
<gene>
    <name evidence="2" type="ORF">COT98_03265</name>
</gene>
<dbReference type="InterPro" id="IPR045584">
    <property type="entry name" value="Pilin-like"/>
</dbReference>
<comment type="caution">
    <text evidence="2">The sequence shown here is derived from an EMBL/GenBank/DDBJ whole genome shotgun (WGS) entry which is preliminary data.</text>
</comment>
<keyword evidence="1" id="KW-1133">Transmembrane helix</keyword>
<feature type="transmembrane region" description="Helical" evidence="1">
    <location>
        <begin position="12"/>
        <end position="30"/>
    </location>
</feature>
<reference evidence="3" key="1">
    <citation type="submission" date="2017-09" db="EMBL/GenBank/DDBJ databases">
        <title>Depth-based differentiation of microbial function through sediment-hosted aquifers and enrichment of novel symbionts in the deep terrestrial subsurface.</title>
        <authorList>
            <person name="Probst A.J."/>
            <person name="Ladd B."/>
            <person name="Jarett J.K."/>
            <person name="Geller-Mcgrath D.E."/>
            <person name="Sieber C.M.K."/>
            <person name="Emerson J.B."/>
            <person name="Anantharaman K."/>
            <person name="Thomas B.C."/>
            <person name="Malmstrom R."/>
            <person name="Stieglmeier M."/>
            <person name="Klingl A."/>
            <person name="Woyke T."/>
            <person name="Ryan C.M."/>
            <person name="Banfield J.F."/>
        </authorList>
    </citation>
    <scope>NUCLEOTIDE SEQUENCE [LARGE SCALE GENOMIC DNA]</scope>
</reference>
<evidence type="ECO:0000256" key="1">
    <source>
        <dbReference type="SAM" id="Phobius"/>
    </source>
</evidence>
<keyword evidence="1" id="KW-0472">Membrane</keyword>
<evidence type="ECO:0000313" key="2">
    <source>
        <dbReference type="EMBL" id="PIT94510.1"/>
    </source>
</evidence>
<dbReference type="AlphaFoldDB" id="A0A2M6WP12"/>
<dbReference type="EMBL" id="PFAQ01000045">
    <property type="protein sequence ID" value="PIT94510.1"/>
    <property type="molecule type" value="Genomic_DNA"/>
</dbReference>
<name>A0A2M6WP12_9BACT</name>
<evidence type="ECO:0000313" key="3">
    <source>
        <dbReference type="Proteomes" id="UP000228900"/>
    </source>
</evidence>
<evidence type="ECO:0008006" key="4">
    <source>
        <dbReference type="Google" id="ProtNLM"/>
    </source>
</evidence>
<protein>
    <recommendedName>
        <fullName evidence="4">Type II secretion system protein GspG C-terminal domain-containing protein</fullName>
    </recommendedName>
</protein>